<evidence type="ECO:0000256" key="1">
    <source>
        <dbReference type="SAM" id="MobiDB-lite"/>
    </source>
</evidence>
<feature type="compositionally biased region" description="Basic and acidic residues" evidence="1">
    <location>
        <begin position="94"/>
        <end position="110"/>
    </location>
</feature>
<feature type="compositionally biased region" description="Polar residues" evidence="1">
    <location>
        <begin position="21"/>
        <end position="30"/>
    </location>
</feature>
<reference evidence="3" key="1">
    <citation type="submission" date="2017-03" db="EMBL/GenBank/DDBJ databases">
        <title>Genomes of endolithic fungi from Antarctica.</title>
        <authorList>
            <person name="Coleine C."/>
            <person name="Masonjones S."/>
            <person name="Stajich J.E."/>
        </authorList>
    </citation>
    <scope>NUCLEOTIDE SEQUENCE [LARGE SCALE GENOMIC DNA]</scope>
    <source>
        <strain evidence="3">CCFEE 5527</strain>
    </source>
</reference>
<feature type="compositionally biased region" description="Polar residues" evidence="1">
    <location>
        <begin position="118"/>
        <end position="128"/>
    </location>
</feature>
<protein>
    <submittedName>
        <fullName evidence="2">Uncharacterized protein</fullName>
    </submittedName>
</protein>
<proteinExistence type="predicted"/>
<evidence type="ECO:0000313" key="2">
    <source>
        <dbReference type="EMBL" id="OQO00037.1"/>
    </source>
</evidence>
<organism evidence="2 3">
    <name type="scientific">Cryoendolithus antarcticus</name>
    <dbReference type="NCBI Taxonomy" id="1507870"/>
    <lineage>
        <taxon>Eukaryota</taxon>
        <taxon>Fungi</taxon>
        <taxon>Dikarya</taxon>
        <taxon>Ascomycota</taxon>
        <taxon>Pezizomycotina</taxon>
        <taxon>Dothideomycetes</taxon>
        <taxon>Dothideomycetidae</taxon>
        <taxon>Cladosporiales</taxon>
        <taxon>Cladosporiaceae</taxon>
        <taxon>Cryoendolithus</taxon>
    </lineage>
</organism>
<dbReference type="Proteomes" id="UP000192596">
    <property type="component" value="Unassembled WGS sequence"/>
</dbReference>
<comment type="caution">
    <text evidence="2">The sequence shown here is derived from an EMBL/GenBank/DDBJ whole genome shotgun (WGS) entry which is preliminary data.</text>
</comment>
<dbReference type="EMBL" id="NAJO01000037">
    <property type="protein sequence ID" value="OQO00037.1"/>
    <property type="molecule type" value="Genomic_DNA"/>
</dbReference>
<feature type="region of interest" description="Disordered" evidence="1">
    <location>
        <begin position="1"/>
        <end position="133"/>
    </location>
</feature>
<accession>A0A1V8SLJ4</accession>
<name>A0A1V8SLJ4_9PEZI</name>
<dbReference type="AlphaFoldDB" id="A0A1V8SLJ4"/>
<feature type="compositionally biased region" description="Basic and acidic residues" evidence="1">
    <location>
        <begin position="10"/>
        <end position="20"/>
    </location>
</feature>
<gene>
    <name evidence="2" type="ORF">B0A48_14240</name>
</gene>
<sequence>MSRRTGPRKTRVEIDARDSNETATSSQTPEQAARIEDSLVPDALFDGQRRDSGGEAKGLASVSTISGAPSDSALATHDGASLRAGSSESQATLDVEKSFKTEGADRKDLPTPDLQPRSVGTGSGSSKSNFKRRYEVNDANEEIEVLEAEALAKRMALEVKAFTAQSEAKLKRARLELKR</sequence>
<dbReference type="InParanoid" id="A0A1V8SLJ4"/>
<keyword evidence="3" id="KW-1185">Reference proteome</keyword>
<evidence type="ECO:0000313" key="3">
    <source>
        <dbReference type="Proteomes" id="UP000192596"/>
    </source>
</evidence>